<feature type="DNA-binding region" description="Homeobox" evidence="7">
    <location>
        <begin position="69"/>
        <end position="128"/>
    </location>
</feature>
<dbReference type="FunFam" id="1.10.10.60:FF:000256">
    <property type="entry name" value="Even-skipped homeobox 1"/>
    <property type="match status" value="1"/>
</dbReference>
<keyword evidence="12" id="KW-1185">Reference proteome</keyword>
<dbReference type="InterPro" id="IPR009057">
    <property type="entry name" value="Homeodomain-like_sf"/>
</dbReference>
<evidence type="ECO:0000256" key="6">
    <source>
        <dbReference type="ARBA" id="ARBA00038449"/>
    </source>
</evidence>
<evidence type="ECO:0000256" key="9">
    <source>
        <dbReference type="SAM" id="MobiDB-lite"/>
    </source>
</evidence>
<comment type="similarity">
    <text evidence="6">Belongs to the even-skipped homeobox family.</text>
</comment>
<evidence type="ECO:0000313" key="11">
    <source>
        <dbReference type="EMBL" id="CAD7014114.1"/>
    </source>
</evidence>
<dbReference type="PANTHER" id="PTHR46294:SF4">
    <property type="entry name" value="SEGMENTATION PROTEIN EVEN-SKIPPED"/>
    <property type="match status" value="1"/>
</dbReference>
<dbReference type="Proteomes" id="UP000606786">
    <property type="component" value="Unassembled WGS sequence"/>
</dbReference>
<dbReference type="InterPro" id="IPR052002">
    <property type="entry name" value="Even-skipped_HD"/>
</dbReference>
<dbReference type="InterPro" id="IPR020479">
    <property type="entry name" value="HD_metazoa"/>
</dbReference>
<evidence type="ECO:0000256" key="3">
    <source>
        <dbReference type="ARBA" id="ARBA00023125"/>
    </source>
</evidence>
<dbReference type="KEGG" id="ccat:101462077"/>
<feature type="compositionally biased region" description="Polar residues" evidence="9">
    <location>
        <begin position="43"/>
        <end position="59"/>
    </location>
</feature>
<gene>
    <name evidence="11" type="ORF">CCAP1982_LOCUS22121</name>
</gene>
<accession>A0A811VGK4</accession>
<protein>
    <submittedName>
        <fullName evidence="11">(Mediterranean fruit fly) hypothetical protein</fullName>
    </submittedName>
</protein>
<dbReference type="PROSITE" id="PS50071">
    <property type="entry name" value="HOMEOBOX_2"/>
    <property type="match status" value="1"/>
</dbReference>
<dbReference type="PROSITE" id="PS00027">
    <property type="entry name" value="HOMEOBOX_1"/>
    <property type="match status" value="1"/>
</dbReference>
<feature type="compositionally biased region" description="Low complexity" evidence="9">
    <location>
        <begin position="280"/>
        <end position="296"/>
    </location>
</feature>
<dbReference type="SMART" id="SM00389">
    <property type="entry name" value="HOX"/>
    <property type="match status" value="1"/>
</dbReference>
<dbReference type="InterPro" id="IPR017970">
    <property type="entry name" value="Homeobox_CS"/>
</dbReference>
<evidence type="ECO:0000313" key="12">
    <source>
        <dbReference type="Proteomes" id="UP000606786"/>
    </source>
</evidence>
<feature type="region of interest" description="Disordered" evidence="9">
    <location>
        <begin position="262"/>
        <end position="299"/>
    </location>
</feature>
<comment type="subcellular location">
    <subcellularLocation>
        <location evidence="1 7 8">Nucleus</location>
    </subcellularLocation>
</comment>
<evidence type="ECO:0000259" key="10">
    <source>
        <dbReference type="PROSITE" id="PS50071"/>
    </source>
</evidence>
<evidence type="ECO:0000256" key="2">
    <source>
        <dbReference type="ARBA" id="ARBA00022473"/>
    </source>
</evidence>
<evidence type="ECO:0000256" key="5">
    <source>
        <dbReference type="ARBA" id="ARBA00023242"/>
    </source>
</evidence>
<dbReference type="Gene3D" id="1.10.10.60">
    <property type="entry name" value="Homeodomain-like"/>
    <property type="match status" value="1"/>
</dbReference>
<organism evidence="11 12">
    <name type="scientific">Ceratitis capitata</name>
    <name type="common">Mediterranean fruit fly</name>
    <name type="synonym">Tephritis capitata</name>
    <dbReference type="NCBI Taxonomy" id="7213"/>
    <lineage>
        <taxon>Eukaryota</taxon>
        <taxon>Metazoa</taxon>
        <taxon>Ecdysozoa</taxon>
        <taxon>Arthropoda</taxon>
        <taxon>Hexapoda</taxon>
        <taxon>Insecta</taxon>
        <taxon>Pterygota</taxon>
        <taxon>Neoptera</taxon>
        <taxon>Endopterygota</taxon>
        <taxon>Diptera</taxon>
        <taxon>Brachycera</taxon>
        <taxon>Muscomorpha</taxon>
        <taxon>Tephritoidea</taxon>
        <taxon>Tephritidae</taxon>
        <taxon>Ceratitis</taxon>
        <taxon>Ceratitis</taxon>
    </lineage>
</organism>
<dbReference type="GO" id="GO:0005634">
    <property type="term" value="C:nucleus"/>
    <property type="evidence" value="ECO:0007669"/>
    <property type="project" value="UniProtKB-SubCell"/>
</dbReference>
<keyword evidence="2" id="KW-0217">Developmental protein</keyword>
<dbReference type="SUPFAM" id="SSF46689">
    <property type="entry name" value="Homeodomain-like"/>
    <property type="match status" value="1"/>
</dbReference>
<dbReference type="EMBL" id="CAJHJT010000056">
    <property type="protein sequence ID" value="CAD7014114.1"/>
    <property type="molecule type" value="Genomic_DNA"/>
</dbReference>
<sequence>MHVFGYNMDVQYAASRRKLLSADQKAMMEEHFAKTQTPPPSPNECQSSSDSTMNSTRMSGNEIPSDPSVRRYRTAFTRDQLTRLEKEFFKENYVSRPRRCELAAELNLPEATIKVWFQNRRMKDKRHRMAVAWPYAAVYSDPAFAASLLQAAANSVGMPYPPYPAPGPNPMLPTPGMPMHNPYTSYRYNPYGQMGSVRPVPPPAPMQQPHHHHHGMPPHAAAAAAAVAAAAMHNTPLAAAACATNYPPGMMGIGMMPPHGYPSLESISPKRHSPTLDLQSSASPNSSTLSLSPTGSDHTKVFDHMPPKTAMPLVKSNSMSSNSSAEYISIIHESHNNTSATHASANTTIAHGSPNTTLTTSYSRNSEPLPANLQEMSHHLTATQSVGLLMTSTSTSNNHNITKSAAVKRPAPAYSPAERTVVAEPKPKLFKPYKTEA</sequence>
<keyword evidence="5 7" id="KW-0539">Nucleus</keyword>
<comment type="caution">
    <text evidence="11">The sequence shown here is derived from an EMBL/GenBank/DDBJ whole genome shotgun (WGS) entry which is preliminary data.</text>
</comment>
<reference evidence="11" key="1">
    <citation type="submission" date="2020-11" db="EMBL/GenBank/DDBJ databases">
        <authorList>
            <person name="Whitehead M."/>
        </authorList>
    </citation>
    <scope>NUCLEOTIDE SEQUENCE</scope>
    <source>
        <strain evidence="11">EGII</strain>
    </source>
</reference>
<keyword evidence="4 7" id="KW-0371">Homeobox</keyword>
<evidence type="ECO:0000256" key="8">
    <source>
        <dbReference type="RuleBase" id="RU000682"/>
    </source>
</evidence>
<feature type="region of interest" description="Disordered" evidence="9">
    <location>
        <begin position="31"/>
        <end position="68"/>
    </location>
</feature>
<feature type="domain" description="Homeobox" evidence="10">
    <location>
        <begin position="67"/>
        <end position="127"/>
    </location>
</feature>
<dbReference type="GO" id="GO:0000978">
    <property type="term" value="F:RNA polymerase II cis-regulatory region sequence-specific DNA binding"/>
    <property type="evidence" value="ECO:0007669"/>
    <property type="project" value="TreeGrafter"/>
</dbReference>
<keyword evidence="3 7" id="KW-0238">DNA-binding</keyword>
<dbReference type="PRINTS" id="PR00024">
    <property type="entry name" value="HOMEOBOX"/>
</dbReference>
<name>A0A811VGK4_CERCA</name>
<dbReference type="AlphaFoldDB" id="A0A811VGK4"/>
<dbReference type="GO" id="GO:0000981">
    <property type="term" value="F:DNA-binding transcription factor activity, RNA polymerase II-specific"/>
    <property type="evidence" value="ECO:0007669"/>
    <property type="project" value="InterPro"/>
</dbReference>
<dbReference type="Pfam" id="PF00046">
    <property type="entry name" value="Homeodomain"/>
    <property type="match status" value="1"/>
</dbReference>
<proteinExistence type="inferred from homology"/>
<dbReference type="OrthoDB" id="6159439at2759"/>
<dbReference type="PANTHER" id="PTHR46294">
    <property type="entry name" value="SEGMENTATION PROTEIN EVEN-SKIPPED"/>
    <property type="match status" value="1"/>
</dbReference>
<evidence type="ECO:0000256" key="4">
    <source>
        <dbReference type="ARBA" id="ARBA00023155"/>
    </source>
</evidence>
<evidence type="ECO:0000256" key="1">
    <source>
        <dbReference type="ARBA" id="ARBA00004123"/>
    </source>
</evidence>
<dbReference type="CDD" id="cd00086">
    <property type="entry name" value="homeodomain"/>
    <property type="match status" value="1"/>
</dbReference>
<evidence type="ECO:0000256" key="7">
    <source>
        <dbReference type="PROSITE-ProRule" id="PRU00108"/>
    </source>
</evidence>
<dbReference type="InterPro" id="IPR001356">
    <property type="entry name" value="HD"/>
</dbReference>